<evidence type="ECO:0000259" key="4">
    <source>
        <dbReference type="SMART" id="SM00984"/>
    </source>
</evidence>
<dbReference type="Proteomes" id="UP000619376">
    <property type="component" value="Unassembled WGS sequence"/>
</dbReference>
<reference evidence="8" key="2">
    <citation type="journal article" date="2019" name="Int. J. Syst. Evol. Microbiol.">
        <title>The Global Catalogue of Microorganisms (GCM) 10K type strain sequencing project: providing services to taxonomists for standard genome sequencing and annotation.</title>
        <authorList>
            <consortium name="The Broad Institute Genomics Platform"/>
            <consortium name="The Broad Institute Genome Sequencing Center for Infectious Disease"/>
            <person name="Wu L."/>
            <person name="Ma J."/>
        </authorList>
    </citation>
    <scope>NUCLEOTIDE SEQUENCE [LARGE SCALE GENOMIC DNA]</scope>
    <source>
        <strain evidence="8">CGMCC 1.18437</strain>
    </source>
</reference>
<dbReference type="GO" id="GO:0000271">
    <property type="term" value="P:polysaccharide biosynthetic process"/>
    <property type="evidence" value="ECO:0007669"/>
    <property type="project" value="InterPro"/>
</dbReference>
<reference evidence="6 7" key="3">
    <citation type="submission" date="2020-08" db="EMBL/GenBank/DDBJ databases">
        <title>Genomic Encyclopedia of Type Strains, Phase IV (KMG-IV): sequencing the most valuable type-strain genomes for metagenomic binning, comparative biology and taxonomic classification.</title>
        <authorList>
            <person name="Goeker M."/>
        </authorList>
    </citation>
    <scope>NUCLEOTIDE SEQUENCE [LARGE SCALE GENOMIC DNA]</scope>
    <source>
        <strain evidence="6 7">DSM 27521</strain>
    </source>
</reference>
<evidence type="ECO:0000256" key="1">
    <source>
        <dbReference type="ARBA" id="ARBA00023002"/>
    </source>
</evidence>
<evidence type="ECO:0000313" key="8">
    <source>
        <dbReference type="Proteomes" id="UP000619376"/>
    </source>
</evidence>
<dbReference type="InterPro" id="IPR036220">
    <property type="entry name" value="UDP-Glc/GDP-Man_DH_C_sf"/>
</dbReference>
<dbReference type="Pfam" id="PF03720">
    <property type="entry name" value="UDPG_MGDP_dh_C"/>
    <property type="match status" value="1"/>
</dbReference>
<dbReference type="EMBL" id="BNAJ01000004">
    <property type="protein sequence ID" value="GHF42547.1"/>
    <property type="molecule type" value="Genomic_DNA"/>
</dbReference>
<dbReference type="PIRSF" id="PIRSF500136">
    <property type="entry name" value="UDP_ManNAc_DH"/>
    <property type="match status" value="1"/>
</dbReference>
<dbReference type="PIRSF" id="PIRSF000124">
    <property type="entry name" value="UDPglc_GDPman_dh"/>
    <property type="match status" value="1"/>
</dbReference>
<accession>A0A7W8KEE1</accession>
<dbReference type="EC" id="1.1.1.136" evidence="6"/>
<dbReference type="NCBIfam" id="TIGR03026">
    <property type="entry name" value="NDP-sugDHase"/>
    <property type="match status" value="1"/>
</dbReference>
<dbReference type="RefSeq" id="WP_184111402.1">
    <property type="nucleotide sequence ID" value="NZ_BNAJ01000004.1"/>
</dbReference>
<dbReference type="GO" id="GO:0047004">
    <property type="term" value="F:UDP-N-acetylglucosamine 6-dehydrogenase activity"/>
    <property type="evidence" value="ECO:0007669"/>
    <property type="project" value="UniProtKB-EC"/>
</dbReference>
<dbReference type="SMART" id="SM00984">
    <property type="entry name" value="UDPG_MGDP_dh_C"/>
    <property type="match status" value="1"/>
</dbReference>
<dbReference type="PANTHER" id="PTHR43491">
    <property type="entry name" value="UDP-N-ACETYL-D-MANNOSAMINE DEHYDROGENASE"/>
    <property type="match status" value="1"/>
</dbReference>
<dbReference type="Proteomes" id="UP000539473">
    <property type="component" value="Unassembled WGS sequence"/>
</dbReference>
<dbReference type="GO" id="GO:0016628">
    <property type="term" value="F:oxidoreductase activity, acting on the CH-CH group of donors, NAD or NADP as acceptor"/>
    <property type="evidence" value="ECO:0007669"/>
    <property type="project" value="InterPro"/>
</dbReference>
<evidence type="ECO:0000313" key="5">
    <source>
        <dbReference type="EMBL" id="GHF42547.1"/>
    </source>
</evidence>
<dbReference type="Gene3D" id="3.40.50.720">
    <property type="entry name" value="NAD(P)-binding Rossmann-like Domain"/>
    <property type="match status" value="2"/>
</dbReference>
<dbReference type="InterPro" id="IPR017476">
    <property type="entry name" value="UDP-Glc/GDP-Man"/>
</dbReference>
<protein>
    <submittedName>
        <fullName evidence="6">UDP-N-acetyl-D-glucosamine dehydrogenase</fullName>
        <ecNumber evidence="6">1.1.1.136</ecNumber>
    </submittedName>
</protein>
<dbReference type="InterPro" id="IPR014026">
    <property type="entry name" value="UDP-Glc/GDP-Man_DH_dimer"/>
</dbReference>
<dbReference type="Pfam" id="PF03721">
    <property type="entry name" value="UDPG_MGDP_dh_N"/>
    <property type="match status" value="1"/>
</dbReference>
<evidence type="ECO:0000256" key="2">
    <source>
        <dbReference type="ARBA" id="ARBA00023027"/>
    </source>
</evidence>
<dbReference type="InterPro" id="IPR001732">
    <property type="entry name" value="UDP-Glc/GDP-Man_DH_N"/>
</dbReference>
<dbReference type="SUPFAM" id="SSF51735">
    <property type="entry name" value="NAD(P)-binding Rossmann-fold domains"/>
    <property type="match status" value="1"/>
</dbReference>
<dbReference type="InterPro" id="IPR014027">
    <property type="entry name" value="UDP-Glc/GDP-Man_DH_C"/>
</dbReference>
<dbReference type="Pfam" id="PF00984">
    <property type="entry name" value="UDPG_MGDP_dh"/>
    <property type="match status" value="1"/>
</dbReference>
<name>A0A7W8KEE1_9DEIO</name>
<dbReference type="EMBL" id="JACHFK010000004">
    <property type="protein sequence ID" value="MBB5376645.1"/>
    <property type="molecule type" value="Genomic_DNA"/>
</dbReference>
<dbReference type="AlphaFoldDB" id="A0A7W8KEE1"/>
<dbReference type="GO" id="GO:0051287">
    <property type="term" value="F:NAD binding"/>
    <property type="evidence" value="ECO:0007669"/>
    <property type="project" value="InterPro"/>
</dbReference>
<organism evidence="6 7">
    <name type="scientific">Deinococcus metalli</name>
    <dbReference type="NCBI Taxonomy" id="1141878"/>
    <lineage>
        <taxon>Bacteria</taxon>
        <taxon>Thermotogati</taxon>
        <taxon>Deinococcota</taxon>
        <taxon>Deinococci</taxon>
        <taxon>Deinococcales</taxon>
        <taxon>Deinococcaceae</taxon>
        <taxon>Deinococcus</taxon>
    </lineage>
</organism>
<dbReference type="InterPro" id="IPR028359">
    <property type="entry name" value="UDP_ManNAc/GlcNAc_DH"/>
</dbReference>
<evidence type="ECO:0000256" key="3">
    <source>
        <dbReference type="PIRNR" id="PIRNR000124"/>
    </source>
</evidence>
<keyword evidence="8" id="KW-1185">Reference proteome</keyword>
<dbReference type="InterPro" id="IPR036291">
    <property type="entry name" value="NAD(P)-bd_dom_sf"/>
</dbReference>
<feature type="domain" description="UDP-glucose/GDP-mannose dehydrogenase C-terminal" evidence="4">
    <location>
        <begin position="334"/>
        <end position="432"/>
    </location>
</feature>
<dbReference type="InterPro" id="IPR008927">
    <property type="entry name" value="6-PGluconate_DH-like_C_sf"/>
</dbReference>
<reference evidence="5" key="4">
    <citation type="submission" date="2024-05" db="EMBL/GenBank/DDBJ databases">
        <authorList>
            <person name="Sun Q."/>
            <person name="Zhou Y."/>
        </authorList>
    </citation>
    <scope>NUCLEOTIDE SEQUENCE</scope>
    <source>
        <strain evidence="5">CGMCC 1.18437</strain>
    </source>
</reference>
<dbReference type="SUPFAM" id="SSF48179">
    <property type="entry name" value="6-phosphogluconate dehydrogenase C-terminal domain-like"/>
    <property type="match status" value="1"/>
</dbReference>
<dbReference type="PANTHER" id="PTHR43491:SF1">
    <property type="entry name" value="UDP-N-ACETYL-D-MANNOSAMINE DEHYDROGENASE"/>
    <property type="match status" value="1"/>
</dbReference>
<sequence length="440" mass="47664">MTLTTTAAALDVKLAQRTARIAVLGLGYVGTPLAVHLARSGFAVTGFDPQARKVDEINAGRSPVQDVAHTDVAELLGLDTLRATSRGADLAGHDVYILCVPTPLDESKQPDMKYIERAASLVAEHVRPGTLVVLESTTYPGTTDEMLVPMLAQGGLIPDEDLFVAFSPERVDPGNAKFNTGNIPKLVGGIGPRSTELATALYRAFLPSVHPVSSARVAEMAKLHENTFRAVNIGYANELAMICQALGVNVWEVVDAAATKPFGFMPFYPGPGIGGHCIPLDPHYLAWRARKEGFATRFIDLADQVNSGMPRYIVGRLMNVLNARAKALRGSHVLVLGVTYKPDVDDARESPAMDVIRELERHGAQVRYVDPYVEELPHHHGPHLQAVRAELDDETCAWTDVAVILTHHSCFDFNALSLRVPQIFDTRGAARHAPGAVELL</sequence>
<reference evidence="5" key="1">
    <citation type="journal article" date="2014" name="Int. J. Syst. Evol. Microbiol.">
        <title>Complete genome of a new Firmicutes species belonging to the dominant human colonic microbiota ('Ruminococcus bicirculans') reveals two chromosomes and a selective capacity to utilize plant glucans.</title>
        <authorList>
            <consortium name="NISC Comparative Sequencing Program"/>
            <person name="Wegmann U."/>
            <person name="Louis P."/>
            <person name="Goesmann A."/>
            <person name="Henrissat B."/>
            <person name="Duncan S.H."/>
            <person name="Flint H.J."/>
        </authorList>
    </citation>
    <scope>NUCLEOTIDE SEQUENCE</scope>
    <source>
        <strain evidence="5">CGMCC 1.18437</strain>
    </source>
</reference>
<comment type="similarity">
    <text evidence="3">Belongs to the UDP-glucose/GDP-mannose dehydrogenase family.</text>
</comment>
<gene>
    <name evidence="5" type="ORF">GCM10017781_18570</name>
    <name evidence="6" type="ORF">HNQ07_002109</name>
</gene>
<keyword evidence="1 6" id="KW-0560">Oxidoreductase</keyword>
<proteinExistence type="inferred from homology"/>
<keyword evidence="2" id="KW-0520">NAD</keyword>
<dbReference type="SUPFAM" id="SSF52413">
    <property type="entry name" value="UDP-glucose/GDP-mannose dehydrogenase C-terminal domain"/>
    <property type="match status" value="1"/>
</dbReference>
<evidence type="ECO:0000313" key="6">
    <source>
        <dbReference type="EMBL" id="MBB5376645.1"/>
    </source>
</evidence>
<evidence type="ECO:0000313" key="7">
    <source>
        <dbReference type="Proteomes" id="UP000539473"/>
    </source>
</evidence>
<comment type="caution">
    <text evidence="6">The sequence shown here is derived from an EMBL/GenBank/DDBJ whole genome shotgun (WGS) entry which is preliminary data.</text>
</comment>